<evidence type="ECO:0000313" key="3">
    <source>
        <dbReference type="EMBL" id="MCM6760939.1"/>
    </source>
</evidence>
<gene>
    <name evidence="3" type="ORF">NB037_00785</name>
</gene>
<keyword evidence="1" id="KW-0378">Hydrolase</keyword>
<evidence type="ECO:0000259" key="2">
    <source>
        <dbReference type="PROSITE" id="PS51462"/>
    </source>
</evidence>
<dbReference type="InterPro" id="IPR015797">
    <property type="entry name" value="NUDIX_hydrolase-like_dom_sf"/>
</dbReference>
<dbReference type="Pfam" id="PF00293">
    <property type="entry name" value="NUDIX"/>
    <property type="match status" value="1"/>
</dbReference>
<dbReference type="RefSeq" id="WP_251942702.1">
    <property type="nucleotide sequence ID" value="NZ_JAMRYM010000001.1"/>
</dbReference>
<proteinExistence type="predicted"/>
<sequence>MTAPTSAGLLLHRGTADGLEVFLGRMGGPFWRRRPRAWSIPKGQHTVEEAPLDAAKREFEEEIGAPPPDTDYRLLGAYRQGSGKIVTVFDGPGDDSVRFVASNTFTLEWPRGSGRMREYPEIETARWMPLEQARVELVAGQVPALDALVALVSGERASDS</sequence>
<dbReference type="GO" id="GO:0006167">
    <property type="term" value="P:AMP biosynthetic process"/>
    <property type="evidence" value="ECO:0007669"/>
    <property type="project" value="TreeGrafter"/>
</dbReference>
<dbReference type="PROSITE" id="PS00893">
    <property type="entry name" value="NUDIX_BOX"/>
    <property type="match status" value="1"/>
</dbReference>
<organism evidence="3 4">
    <name type="scientific">Rathayibacter rubneri</name>
    <dbReference type="NCBI Taxonomy" id="2950106"/>
    <lineage>
        <taxon>Bacteria</taxon>
        <taxon>Bacillati</taxon>
        <taxon>Actinomycetota</taxon>
        <taxon>Actinomycetes</taxon>
        <taxon>Micrococcales</taxon>
        <taxon>Microbacteriaceae</taxon>
        <taxon>Rathayibacter</taxon>
    </lineage>
</organism>
<dbReference type="SUPFAM" id="SSF55811">
    <property type="entry name" value="Nudix"/>
    <property type="match status" value="1"/>
</dbReference>
<dbReference type="AlphaFoldDB" id="A0A9X2DX24"/>
<dbReference type="Proteomes" id="UP001155240">
    <property type="component" value="Unassembled WGS sequence"/>
</dbReference>
<dbReference type="InterPro" id="IPR000086">
    <property type="entry name" value="NUDIX_hydrolase_dom"/>
</dbReference>
<dbReference type="PROSITE" id="PS51462">
    <property type="entry name" value="NUDIX"/>
    <property type="match status" value="1"/>
</dbReference>
<reference evidence="3" key="1">
    <citation type="submission" date="2022-06" db="EMBL/GenBank/DDBJ databases">
        <title>Whole genome shotgun sequencing (WGS) of Rathayibacter sp. ZW T2_19, isolated from stored onions (Allium cepa).</title>
        <authorList>
            <person name="Stoll D.A."/>
            <person name="Huch M."/>
        </authorList>
    </citation>
    <scope>NUCLEOTIDE SEQUENCE</scope>
    <source>
        <strain evidence="3">ZW T2_19</strain>
    </source>
</reference>
<name>A0A9X2DX24_9MICO</name>
<evidence type="ECO:0000256" key="1">
    <source>
        <dbReference type="ARBA" id="ARBA00022801"/>
    </source>
</evidence>
<dbReference type="GO" id="GO:0004081">
    <property type="term" value="F:bis(5'-nucleosyl)-tetraphosphatase (asymmetrical) activity"/>
    <property type="evidence" value="ECO:0007669"/>
    <property type="project" value="TreeGrafter"/>
</dbReference>
<dbReference type="CDD" id="cd04662">
    <property type="entry name" value="NUDIX_Hydrolase"/>
    <property type="match status" value="1"/>
</dbReference>
<feature type="domain" description="Nudix hydrolase" evidence="2">
    <location>
        <begin position="1"/>
        <end position="150"/>
    </location>
</feature>
<dbReference type="Gene3D" id="3.90.79.10">
    <property type="entry name" value="Nucleoside Triphosphate Pyrophosphohydrolase"/>
    <property type="match status" value="1"/>
</dbReference>
<dbReference type="InterPro" id="IPR051325">
    <property type="entry name" value="Nudix_hydrolase_domain"/>
</dbReference>
<keyword evidence="4" id="KW-1185">Reference proteome</keyword>
<dbReference type="PANTHER" id="PTHR21340:SF7">
    <property type="entry name" value="NUDIX HYDROLASE DOMAIN-CONTAINING PROTEIN"/>
    <property type="match status" value="1"/>
</dbReference>
<dbReference type="PANTHER" id="PTHR21340">
    <property type="entry name" value="DIADENOSINE 5,5-P1,P4-TETRAPHOSPHATE PYROPHOSPHOHYDROLASE MUTT"/>
    <property type="match status" value="1"/>
</dbReference>
<accession>A0A9X2DX24</accession>
<dbReference type="EMBL" id="JAMRYM010000001">
    <property type="protein sequence ID" value="MCM6760939.1"/>
    <property type="molecule type" value="Genomic_DNA"/>
</dbReference>
<comment type="caution">
    <text evidence="3">The sequence shown here is derived from an EMBL/GenBank/DDBJ whole genome shotgun (WGS) entry which is preliminary data.</text>
</comment>
<evidence type="ECO:0000313" key="4">
    <source>
        <dbReference type="Proteomes" id="UP001155240"/>
    </source>
</evidence>
<protein>
    <submittedName>
        <fullName evidence="3">NUDIX domain-containing protein</fullName>
    </submittedName>
</protein>
<dbReference type="InterPro" id="IPR020084">
    <property type="entry name" value="NUDIX_hydrolase_CS"/>
</dbReference>
<dbReference type="GO" id="GO:0006754">
    <property type="term" value="P:ATP biosynthetic process"/>
    <property type="evidence" value="ECO:0007669"/>
    <property type="project" value="TreeGrafter"/>
</dbReference>